<dbReference type="Gene3D" id="3.30.360.10">
    <property type="entry name" value="Dihydrodipicolinate Reductase, domain 2"/>
    <property type="match status" value="1"/>
</dbReference>
<evidence type="ECO:0000313" key="4">
    <source>
        <dbReference type="Proteomes" id="UP001321018"/>
    </source>
</evidence>
<dbReference type="EMBL" id="JAOPKA010000012">
    <property type="protein sequence ID" value="MCU4743008.1"/>
    <property type="molecule type" value="Genomic_DNA"/>
</dbReference>
<protein>
    <submittedName>
        <fullName evidence="3">Gfo/Idh/MocA family oxidoreductase</fullName>
    </submittedName>
</protein>
<proteinExistence type="predicted"/>
<dbReference type="Pfam" id="PF02894">
    <property type="entry name" value="GFO_IDH_MocA_C"/>
    <property type="match status" value="1"/>
</dbReference>
<dbReference type="SUPFAM" id="SSF51735">
    <property type="entry name" value="NAD(P)-binding Rossmann-fold domains"/>
    <property type="match status" value="1"/>
</dbReference>
<name>A0AAP2Z1Z3_9EURY</name>
<dbReference type="PANTHER" id="PTHR43377">
    <property type="entry name" value="BILIVERDIN REDUCTASE A"/>
    <property type="match status" value="1"/>
</dbReference>
<dbReference type="Gene3D" id="3.40.50.720">
    <property type="entry name" value="NAD(P)-binding Rossmann-like Domain"/>
    <property type="match status" value="1"/>
</dbReference>
<gene>
    <name evidence="3" type="ORF">OB960_16605</name>
</gene>
<dbReference type="AlphaFoldDB" id="A0AAP2Z1Z3"/>
<feature type="domain" description="Gfo/Idh/MocA-like oxidoreductase C-terminal" evidence="2">
    <location>
        <begin position="132"/>
        <end position="327"/>
    </location>
</feature>
<dbReference type="Proteomes" id="UP001321018">
    <property type="component" value="Unassembled WGS sequence"/>
</dbReference>
<dbReference type="InterPro" id="IPR036291">
    <property type="entry name" value="NAD(P)-bd_dom_sf"/>
</dbReference>
<reference evidence="3" key="1">
    <citation type="submission" date="2022-09" db="EMBL/GenBank/DDBJ databases">
        <title>Enrichment on poylsaccharides allowed isolation of novel metabolic and taxonomic groups of Haloarchaea.</title>
        <authorList>
            <person name="Sorokin D.Y."/>
            <person name="Elcheninov A.G."/>
            <person name="Khizhniak T.V."/>
            <person name="Kolganova T.V."/>
            <person name="Kublanov I.V."/>
        </authorList>
    </citation>
    <scope>NUCLEOTIDE SEQUENCE</scope>
    <source>
        <strain evidence="3">AArc-xg1-1</strain>
    </source>
</reference>
<organism evidence="3 4">
    <name type="scientific">Natronoglomus mannanivorans</name>
    <dbReference type="NCBI Taxonomy" id="2979990"/>
    <lineage>
        <taxon>Archaea</taxon>
        <taxon>Methanobacteriati</taxon>
        <taxon>Methanobacteriota</taxon>
        <taxon>Stenosarchaea group</taxon>
        <taxon>Halobacteria</taxon>
        <taxon>Halobacteriales</taxon>
        <taxon>Natrialbaceae</taxon>
        <taxon>Natronoglomus</taxon>
    </lineage>
</organism>
<dbReference type="Pfam" id="PF01408">
    <property type="entry name" value="GFO_IDH_MocA"/>
    <property type="match status" value="1"/>
</dbReference>
<evidence type="ECO:0000259" key="2">
    <source>
        <dbReference type="Pfam" id="PF02894"/>
    </source>
</evidence>
<dbReference type="PANTHER" id="PTHR43377:SF1">
    <property type="entry name" value="BILIVERDIN REDUCTASE A"/>
    <property type="match status" value="1"/>
</dbReference>
<dbReference type="RefSeq" id="WP_338004826.1">
    <property type="nucleotide sequence ID" value="NZ_JAOPKA010000012.1"/>
</dbReference>
<dbReference type="InterPro" id="IPR000683">
    <property type="entry name" value="Gfo/Idh/MocA-like_OxRdtase_N"/>
</dbReference>
<dbReference type="GO" id="GO:0000166">
    <property type="term" value="F:nucleotide binding"/>
    <property type="evidence" value="ECO:0007669"/>
    <property type="project" value="InterPro"/>
</dbReference>
<dbReference type="InterPro" id="IPR051450">
    <property type="entry name" value="Gfo/Idh/MocA_Oxidoreductases"/>
</dbReference>
<dbReference type="SUPFAM" id="SSF55347">
    <property type="entry name" value="Glyceraldehyde-3-phosphate dehydrogenase-like, C-terminal domain"/>
    <property type="match status" value="1"/>
</dbReference>
<evidence type="ECO:0000259" key="1">
    <source>
        <dbReference type="Pfam" id="PF01408"/>
    </source>
</evidence>
<accession>A0AAP2Z1Z3</accession>
<sequence length="335" mass="36412">MTRIALVGAGGMAGVYADRIDAIDGADVVAVASPSSAESFVDERVPSATAYADHEQLCANEAVDAVAVLTPTHTHREIVADVAERGIDVICEKPLARTLEDARAIREAVEASGITFMTAHAVRFFPQYAEAKARVDDGAVGEPGVARTKRAFGYEGARGWFDDVEKSGGVLLDLAIHDFDYLRWLLGDVEHVFTRHTDWSREGTSEVSHSLVRFESGAVGHVEAWWIEVPTIPFTEAFEIAGDEGHIEYDIDEVASVEHYGMEATSAPRDPVGDDLPLRKDGYYRQLEHFLDCLETGAEPLVSVEEGIESMRLSLAAIESAERGEPVAPAEVSDR</sequence>
<dbReference type="InterPro" id="IPR004104">
    <property type="entry name" value="Gfo/Idh/MocA-like_OxRdtase_C"/>
</dbReference>
<comment type="caution">
    <text evidence="3">The sequence shown here is derived from an EMBL/GenBank/DDBJ whole genome shotgun (WGS) entry which is preliminary data.</text>
</comment>
<feature type="domain" description="Gfo/Idh/MocA-like oxidoreductase N-terminal" evidence="1">
    <location>
        <begin position="3"/>
        <end position="120"/>
    </location>
</feature>
<evidence type="ECO:0000313" key="3">
    <source>
        <dbReference type="EMBL" id="MCU4743008.1"/>
    </source>
</evidence>